<keyword evidence="2" id="KW-1185">Reference proteome</keyword>
<organism evidence="1 2">
    <name type="scientific">Microbacterium phage Squash</name>
    <dbReference type="NCBI Taxonomy" id="2182357"/>
    <lineage>
        <taxon>Viruses</taxon>
        <taxon>Duplodnaviria</taxon>
        <taxon>Heunggongvirae</taxon>
        <taxon>Uroviricota</taxon>
        <taxon>Caudoviricetes</taxon>
        <taxon>Squashvirus</taxon>
        <taxon>Squashvirus squash</taxon>
    </lineage>
</organism>
<evidence type="ECO:0000313" key="1">
    <source>
        <dbReference type="EMBL" id="AWN04701.1"/>
    </source>
</evidence>
<evidence type="ECO:0000313" key="2">
    <source>
        <dbReference type="Proteomes" id="UP000246514"/>
    </source>
</evidence>
<dbReference type="KEGG" id="vg:54992348"/>
<protein>
    <submittedName>
        <fullName evidence="1">Uncharacterized protein</fullName>
    </submittedName>
</protein>
<proteinExistence type="predicted"/>
<reference evidence="1 2" key="1">
    <citation type="submission" date="2018-04" db="EMBL/GenBank/DDBJ databases">
        <authorList>
            <person name="Fournier C.T."/>
            <person name="Kim C.J."/>
            <person name="Romero I.G."/>
            <person name="Sanchez M."/>
            <person name="Do N."/>
            <person name="Wu S."/>
            <person name="Mosier S.A."/>
            <person name="Wang J."/>
            <person name="Lund A."/>
            <person name="Moberg-Parker J."/>
            <person name="Stanton A.-C.J."/>
            <person name="Garlena R.A."/>
            <person name="Russell D.A."/>
            <person name="Pope W.H."/>
            <person name="Jacobs-Sera D."/>
            <person name="Hatfull G.F."/>
        </authorList>
    </citation>
    <scope>NUCLEOTIDE SEQUENCE [LARGE SCALE GENOMIC DNA]</scope>
</reference>
<dbReference type="GeneID" id="54992348"/>
<dbReference type="RefSeq" id="YP_009801822.1">
    <property type="nucleotide sequence ID" value="NC_047975.1"/>
</dbReference>
<name>A0A2U8UMH9_9CAUD</name>
<dbReference type="EMBL" id="MH153813">
    <property type="protein sequence ID" value="AWN04701.1"/>
    <property type="molecule type" value="Genomic_DNA"/>
</dbReference>
<gene>
    <name evidence="1" type="primary">83</name>
    <name evidence="1" type="ORF">PBI_SQUASH_83</name>
</gene>
<sequence length="109" mass="12149">MVAMGNERDVNIAYIAEAKDIAEIENPGDEVIVQIDTGDRTKHLRVMLNEAVLFDADPERRGVTPEEKLLIPMFRRISELEAAAMQLSLDFGVVRSDLAGRARELGLKL</sequence>
<dbReference type="Proteomes" id="UP000246514">
    <property type="component" value="Segment"/>
</dbReference>
<accession>A0A2U8UMH9</accession>